<dbReference type="EMBL" id="RBPJ01000151">
    <property type="protein sequence ID" value="RMN95624.1"/>
    <property type="molecule type" value="Genomic_DNA"/>
</dbReference>
<dbReference type="InterPro" id="IPR045886">
    <property type="entry name" value="ThiF/MoeB/HesA"/>
</dbReference>
<dbReference type="PANTHER" id="PTHR43267:SF1">
    <property type="entry name" value="TRNA THREONYLCARBAMOYLADENOSINE DEHYDRATASE"/>
    <property type="match status" value="1"/>
</dbReference>
<dbReference type="SUPFAM" id="SSF69572">
    <property type="entry name" value="Activating enzymes of the ubiquitin-like proteins"/>
    <property type="match status" value="1"/>
</dbReference>
<dbReference type="GO" id="GO:0061503">
    <property type="term" value="F:tRNA threonylcarbamoyladenosine dehydratase"/>
    <property type="evidence" value="ECO:0007669"/>
    <property type="project" value="TreeGrafter"/>
</dbReference>
<protein>
    <recommendedName>
        <fullName evidence="1">THIF-type NAD/FAD binding fold domain-containing protein</fullName>
    </recommendedName>
</protein>
<organism evidence="2 3">
    <name type="scientific">Pseudomonas cannabina</name>
    <dbReference type="NCBI Taxonomy" id="86840"/>
    <lineage>
        <taxon>Bacteria</taxon>
        <taxon>Pseudomonadati</taxon>
        <taxon>Pseudomonadota</taxon>
        <taxon>Gammaproteobacteria</taxon>
        <taxon>Pseudomonadales</taxon>
        <taxon>Pseudomonadaceae</taxon>
        <taxon>Pseudomonas</taxon>
    </lineage>
</organism>
<sequence>MLDGTVVVTPFEAAALVVRQWLDGDGAAFATRSSKPNRRIKMDAWDIELDHPIEGRQVVQLSLLPDFPVTPPQIHFAPSLCLVWPHVEEDGKFCHGVEPAPGDYSSPVQIVEEVLELLSRFWVSTQNQAWLISEFQAERQSYWLRFCWTRHKALAVLAPASVRIVIPPLTQVTEGAVAGYFPKGQSGGTSVLVITPSDQDPHLLAQRHRWDVGMLTRGSALYIPIAEGTQWTPDVWPRDIVALAALVDYLADKPGLFTDWVTKVRGGKNKQQSLTIIFAEPSVCYGYLITPSVMEGLLLPRVTPIKTERVDADWTLARDVGLASLHQRRGKRVLLLGCGSLGSPVAELLARAGVGTIDIVDRETLEAANCARHLLGANHIGQSKAELVKLRLTALVPEVKVSAHHATVSRWLAEECEADVYDLVIDCTGESTTRTLLTHVRQSVLGRGAIVLAWMEPFCAAAHVVHINAHDAWPSDDPVEKVNVASWEGNGRVPLPACGSGFSPYGAADAWQAAGFVTERILSTLDDQSCTSQIWSWVRASAYFQRTGGVACLGDLVPQSDDPFHSIQVSRDFSETLHHA</sequence>
<feature type="domain" description="THIF-type NAD/FAD binding fold" evidence="1">
    <location>
        <begin position="319"/>
        <end position="439"/>
    </location>
</feature>
<dbReference type="Gene3D" id="3.40.50.720">
    <property type="entry name" value="NAD(P)-binding Rossmann-like Domain"/>
    <property type="match status" value="1"/>
</dbReference>
<gene>
    <name evidence="2" type="ORF">ALQ51_00987</name>
</gene>
<dbReference type="InterPro" id="IPR016135">
    <property type="entry name" value="UBQ-conjugating_enzyme/RWD"/>
</dbReference>
<dbReference type="SUPFAM" id="SSF54495">
    <property type="entry name" value="UBC-like"/>
    <property type="match status" value="1"/>
</dbReference>
<dbReference type="PANTHER" id="PTHR43267">
    <property type="entry name" value="TRNA THREONYLCARBAMOYLADENOSINE DEHYDRATASE"/>
    <property type="match status" value="1"/>
</dbReference>
<dbReference type="InterPro" id="IPR000594">
    <property type="entry name" value="ThiF_NAD_FAD-bd"/>
</dbReference>
<proteinExistence type="predicted"/>
<evidence type="ECO:0000259" key="1">
    <source>
        <dbReference type="Pfam" id="PF00899"/>
    </source>
</evidence>
<name>A0A3M3RGR1_PSECA</name>
<dbReference type="Proteomes" id="UP000270524">
    <property type="component" value="Unassembled WGS sequence"/>
</dbReference>
<dbReference type="RefSeq" id="WP_057414500.1">
    <property type="nucleotide sequence ID" value="NZ_RBPH01000035.1"/>
</dbReference>
<reference evidence="2 3" key="1">
    <citation type="submission" date="2018-08" db="EMBL/GenBank/DDBJ databases">
        <title>Recombination of ecologically and evolutionarily significant loci maintains genetic cohesion in the Pseudomonas syringae species complex.</title>
        <authorList>
            <person name="Dillon M."/>
            <person name="Thakur S."/>
            <person name="Almeida R.N.D."/>
            <person name="Weir B.S."/>
            <person name="Guttman D.S."/>
        </authorList>
    </citation>
    <scope>NUCLEOTIDE SEQUENCE [LARGE SCALE GENOMIC DNA]</scope>
    <source>
        <strain evidence="2 3">ICMP 15203</strain>
    </source>
</reference>
<dbReference type="GO" id="GO:0008641">
    <property type="term" value="F:ubiquitin-like modifier activating enzyme activity"/>
    <property type="evidence" value="ECO:0007669"/>
    <property type="project" value="InterPro"/>
</dbReference>
<dbReference type="Pfam" id="PF00899">
    <property type="entry name" value="ThiF"/>
    <property type="match status" value="1"/>
</dbReference>
<evidence type="ECO:0000313" key="2">
    <source>
        <dbReference type="EMBL" id="RMN95624.1"/>
    </source>
</evidence>
<dbReference type="GO" id="GO:0061504">
    <property type="term" value="P:cyclic threonylcarbamoyladenosine biosynthetic process"/>
    <property type="evidence" value="ECO:0007669"/>
    <property type="project" value="TreeGrafter"/>
</dbReference>
<accession>A0A3M3RGR1</accession>
<dbReference type="InterPro" id="IPR035985">
    <property type="entry name" value="Ubiquitin-activating_enz"/>
</dbReference>
<comment type="caution">
    <text evidence="2">The sequence shown here is derived from an EMBL/GenBank/DDBJ whole genome shotgun (WGS) entry which is preliminary data.</text>
</comment>
<evidence type="ECO:0000313" key="3">
    <source>
        <dbReference type="Proteomes" id="UP000270524"/>
    </source>
</evidence>
<dbReference type="AlphaFoldDB" id="A0A3M3RGR1"/>